<dbReference type="InterPro" id="IPR050093">
    <property type="entry name" value="ABC_SmlMolc_Importer"/>
</dbReference>
<dbReference type="PANTHER" id="PTHR42781:SF4">
    <property type="entry name" value="SPERMIDINE_PUTRESCINE IMPORT ATP-BINDING PROTEIN POTA"/>
    <property type="match status" value="1"/>
</dbReference>
<accession>A0A7R7IF97</accession>
<gene>
    <name evidence="5" type="primary">modC</name>
    <name evidence="5" type="ORF">bsdtb5_41660</name>
</gene>
<evidence type="ECO:0000256" key="2">
    <source>
        <dbReference type="ARBA" id="ARBA00022741"/>
    </source>
</evidence>
<dbReference type="EMBL" id="AP024169">
    <property type="protein sequence ID" value="BCN32871.1"/>
    <property type="molecule type" value="Genomic_DNA"/>
</dbReference>
<keyword evidence="2" id="KW-0547">Nucleotide-binding</keyword>
<proteinExistence type="predicted"/>
<dbReference type="KEGG" id="ahb:bsdtb5_41660"/>
<keyword evidence="3" id="KW-0067">ATP-binding</keyword>
<feature type="domain" description="ABC transporter" evidence="4">
    <location>
        <begin position="23"/>
        <end position="257"/>
    </location>
</feature>
<dbReference type="PROSITE" id="PS50893">
    <property type="entry name" value="ABC_TRANSPORTER_2"/>
    <property type="match status" value="1"/>
</dbReference>
<name>A0A7R7IF97_9FIRM</name>
<keyword evidence="6" id="KW-1185">Reference proteome</keyword>
<dbReference type="Proteomes" id="UP000595897">
    <property type="component" value="Chromosome"/>
</dbReference>
<evidence type="ECO:0000256" key="1">
    <source>
        <dbReference type="ARBA" id="ARBA00022448"/>
    </source>
</evidence>
<dbReference type="Gene3D" id="3.40.50.300">
    <property type="entry name" value="P-loop containing nucleotide triphosphate hydrolases"/>
    <property type="match status" value="1"/>
</dbReference>
<dbReference type="SMART" id="SM00382">
    <property type="entry name" value="AAA"/>
    <property type="match status" value="1"/>
</dbReference>
<organism evidence="5 6">
    <name type="scientific">Anaeromicropila herbilytica</name>
    <dbReference type="NCBI Taxonomy" id="2785025"/>
    <lineage>
        <taxon>Bacteria</taxon>
        <taxon>Bacillati</taxon>
        <taxon>Bacillota</taxon>
        <taxon>Clostridia</taxon>
        <taxon>Lachnospirales</taxon>
        <taxon>Lachnospiraceae</taxon>
        <taxon>Anaeromicropila</taxon>
    </lineage>
</organism>
<reference evidence="5 6" key="1">
    <citation type="submission" date="2020-11" db="EMBL/GenBank/DDBJ databases">
        <title>Draft genome sequencing of a Lachnospiraceae strain isolated from anoxic soil subjected to BSD treatment.</title>
        <authorList>
            <person name="Uek A."/>
            <person name="Tonouchi A."/>
        </authorList>
    </citation>
    <scope>NUCLEOTIDE SEQUENCE [LARGE SCALE GENOMIC DNA]</scope>
    <source>
        <strain evidence="5 6">TB5</strain>
    </source>
</reference>
<dbReference type="InterPro" id="IPR017871">
    <property type="entry name" value="ABC_transporter-like_CS"/>
</dbReference>
<sequence>MSLSVEIKKKFKDFTLDICFSTTERGDIIQPSRVANELENERLHKNRSNERLGILGASGCGKSMTLKCIAGIERPDEGKIVLGDRILYDSKKKINITPQKRNIGYLFQSYALFPNMTVEENIGCGLHCGKKEKSEIVDNQLELLRIKELKKRYPWQLSGGQQQRVALARILAYEPELLMLDEPFSALDYYLKDQLQQELLEALEFYKGEIIMVTHSRDEVYRFCENMMVVDQGRVLVHGGTKDLFLNPIKVPVAKLTGCKNISRIQKVEEHSYLALDWGVMINTHREVGIGCTHVGIRAHDIRIGSIGEKNSYACKQVKQLEGPFENTIIVSLAGEKTLMWKISKTYWRENLHEKVPSMLHISEESLMFLYE</sequence>
<dbReference type="PROSITE" id="PS00211">
    <property type="entry name" value="ABC_TRANSPORTER_1"/>
    <property type="match status" value="1"/>
</dbReference>
<evidence type="ECO:0000313" key="5">
    <source>
        <dbReference type="EMBL" id="BCN32871.1"/>
    </source>
</evidence>
<dbReference type="GO" id="GO:0016887">
    <property type="term" value="F:ATP hydrolysis activity"/>
    <property type="evidence" value="ECO:0007669"/>
    <property type="project" value="InterPro"/>
</dbReference>
<protein>
    <submittedName>
        <fullName evidence="5">ABC transporter</fullName>
    </submittedName>
</protein>
<evidence type="ECO:0000256" key="3">
    <source>
        <dbReference type="ARBA" id="ARBA00022840"/>
    </source>
</evidence>
<dbReference type="RefSeq" id="WP_271713878.1">
    <property type="nucleotide sequence ID" value="NZ_AP024169.1"/>
</dbReference>
<dbReference type="InterPro" id="IPR003593">
    <property type="entry name" value="AAA+_ATPase"/>
</dbReference>
<dbReference type="AlphaFoldDB" id="A0A7R7IF97"/>
<evidence type="ECO:0000259" key="4">
    <source>
        <dbReference type="PROSITE" id="PS50893"/>
    </source>
</evidence>
<dbReference type="InterPro" id="IPR003439">
    <property type="entry name" value="ABC_transporter-like_ATP-bd"/>
</dbReference>
<dbReference type="GO" id="GO:0005524">
    <property type="term" value="F:ATP binding"/>
    <property type="evidence" value="ECO:0007669"/>
    <property type="project" value="UniProtKB-KW"/>
</dbReference>
<dbReference type="SUPFAM" id="SSF52540">
    <property type="entry name" value="P-loop containing nucleoside triphosphate hydrolases"/>
    <property type="match status" value="1"/>
</dbReference>
<keyword evidence="1" id="KW-0813">Transport</keyword>
<evidence type="ECO:0000313" key="6">
    <source>
        <dbReference type="Proteomes" id="UP000595897"/>
    </source>
</evidence>
<dbReference type="PANTHER" id="PTHR42781">
    <property type="entry name" value="SPERMIDINE/PUTRESCINE IMPORT ATP-BINDING PROTEIN POTA"/>
    <property type="match status" value="1"/>
</dbReference>
<dbReference type="Pfam" id="PF00005">
    <property type="entry name" value="ABC_tran"/>
    <property type="match status" value="1"/>
</dbReference>
<dbReference type="InterPro" id="IPR027417">
    <property type="entry name" value="P-loop_NTPase"/>
</dbReference>